<evidence type="ECO:0000256" key="7">
    <source>
        <dbReference type="ARBA" id="ARBA00035245"/>
    </source>
</evidence>
<dbReference type="FunFam" id="3.30.1440.10:FF:000001">
    <property type="entry name" value="50S ribosomal protein L5"/>
    <property type="match status" value="1"/>
</dbReference>
<evidence type="ECO:0000256" key="8">
    <source>
        <dbReference type="HAMAP-Rule" id="MF_01333"/>
    </source>
</evidence>
<dbReference type="InterPro" id="IPR020929">
    <property type="entry name" value="Ribosomal_uL5_CS"/>
</dbReference>
<keyword evidence="12" id="KW-1185">Reference proteome</keyword>
<dbReference type="SUPFAM" id="SSF55282">
    <property type="entry name" value="RL5-like"/>
    <property type="match status" value="1"/>
</dbReference>
<name>A0A2S6NGR7_9HYPH</name>
<dbReference type="GO" id="GO:1990904">
    <property type="term" value="C:ribonucleoprotein complex"/>
    <property type="evidence" value="ECO:0007669"/>
    <property type="project" value="UniProtKB-KW"/>
</dbReference>
<evidence type="ECO:0000256" key="2">
    <source>
        <dbReference type="ARBA" id="ARBA00022555"/>
    </source>
</evidence>
<keyword evidence="4 8" id="KW-0694">RNA-binding</keyword>
<accession>A0A2S6NGR7</accession>
<proteinExistence type="inferred from homology"/>
<comment type="similarity">
    <text evidence="1 8">Belongs to the universal ribosomal protein uL5 family.</text>
</comment>
<keyword evidence="2 8" id="KW-0820">tRNA-binding</keyword>
<evidence type="ECO:0000256" key="6">
    <source>
        <dbReference type="ARBA" id="ARBA00023274"/>
    </source>
</evidence>
<dbReference type="PANTHER" id="PTHR11994">
    <property type="entry name" value="60S RIBOSOMAL PROTEIN L11-RELATED"/>
    <property type="match status" value="1"/>
</dbReference>
<dbReference type="Pfam" id="PF00673">
    <property type="entry name" value="Ribosomal_L5_C"/>
    <property type="match status" value="1"/>
</dbReference>
<evidence type="ECO:0000256" key="1">
    <source>
        <dbReference type="ARBA" id="ARBA00008553"/>
    </source>
</evidence>
<sequence>MAEAKTPKGDKTPTKGGDKAAEQKIADKAAKAAAKKARAAGTAASGAVSAIPEGYVARMRQHYDEVVRPKLIEEFGYKNVNEVPTIEKIVLNMGVGDAVNDTKKVTLAAADLALIAGQKPVITRARKAISTFKVRENMPIGAKVTLRKTRMYEFLDRFITVALPRVRDFRGLNPKSFDGRGNFALGIKEHLIFPEIDYDKVDTVLGMDVIVCTTAKTDDEARALLRAFNFPFRQ</sequence>
<organism evidence="11 12">
    <name type="scientific">Rhodoblastus sphagnicola</name>
    <dbReference type="NCBI Taxonomy" id="333368"/>
    <lineage>
        <taxon>Bacteria</taxon>
        <taxon>Pseudomonadati</taxon>
        <taxon>Pseudomonadota</taxon>
        <taxon>Alphaproteobacteria</taxon>
        <taxon>Hyphomicrobiales</taxon>
        <taxon>Rhodoblastaceae</taxon>
        <taxon>Rhodoblastus</taxon>
    </lineage>
</organism>
<dbReference type="OrthoDB" id="9806626at2"/>
<evidence type="ECO:0000256" key="5">
    <source>
        <dbReference type="ARBA" id="ARBA00022980"/>
    </source>
</evidence>
<feature type="domain" description="Large ribosomal subunit protein uL5 C-terminal" evidence="10">
    <location>
        <begin position="139"/>
        <end position="232"/>
    </location>
</feature>
<dbReference type="RefSeq" id="WP_104506001.1">
    <property type="nucleotide sequence ID" value="NZ_JACIGC010000001.1"/>
</dbReference>
<dbReference type="HAMAP" id="MF_01333_B">
    <property type="entry name" value="Ribosomal_uL5_B"/>
    <property type="match status" value="1"/>
</dbReference>
<feature type="domain" description="Large ribosomal subunit protein uL5 N-terminal" evidence="9">
    <location>
        <begin position="79"/>
        <end position="135"/>
    </location>
</feature>
<gene>
    <name evidence="8" type="primary">rplE</name>
    <name evidence="11" type="ORF">CCR94_00855</name>
</gene>
<dbReference type="InterPro" id="IPR020930">
    <property type="entry name" value="Ribosomal_uL5_bac-type"/>
</dbReference>
<keyword evidence="3 8" id="KW-0699">rRNA-binding</keyword>
<evidence type="ECO:0000313" key="12">
    <source>
        <dbReference type="Proteomes" id="UP000239089"/>
    </source>
</evidence>
<dbReference type="GO" id="GO:0005840">
    <property type="term" value="C:ribosome"/>
    <property type="evidence" value="ECO:0007669"/>
    <property type="project" value="UniProtKB-KW"/>
</dbReference>
<comment type="function">
    <text evidence="8">This is 1 of the proteins that bind and probably mediate the attachment of the 5S RNA into the large ribosomal subunit, where it forms part of the central protuberance. In the 70S ribosome it contacts protein S13 of the 30S subunit (bridge B1b), connecting the 2 subunits; this bridge is implicated in subunit movement. Contacts the P site tRNA; the 5S rRNA and some of its associated proteins might help stabilize positioning of ribosome-bound tRNAs.</text>
</comment>
<evidence type="ECO:0000256" key="4">
    <source>
        <dbReference type="ARBA" id="ARBA00022884"/>
    </source>
</evidence>
<dbReference type="InterPro" id="IPR031309">
    <property type="entry name" value="Ribosomal_uL5_C"/>
</dbReference>
<keyword evidence="5 8" id="KW-0689">Ribosomal protein</keyword>
<dbReference type="InterPro" id="IPR031310">
    <property type="entry name" value="Ribosomal_uL5_N"/>
</dbReference>
<dbReference type="GO" id="GO:0006412">
    <property type="term" value="P:translation"/>
    <property type="evidence" value="ECO:0007669"/>
    <property type="project" value="UniProtKB-UniRule"/>
</dbReference>
<dbReference type="AlphaFoldDB" id="A0A2S6NGR7"/>
<dbReference type="GO" id="GO:0000049">
    <property type="term" value="F:tRNA binding"/>
    <property type="evidence" value="ECO:0007669"/>
    <property type="project" value="UniProtKB-UniRule"/>
</dbReference>
<protein>
    <recommendedName>
        <fullName evidence="7 8">Large ribosomal subunit protein uL5</fullName>
    </recommendedName>
</protein>
<dbReference type="EMBL" id="NHSJ01000013">
    <property type="protein sequence ID" value="PPQ33801.1"/>
    <property type="molecule type" value="Genomic_DNA"/>
</dbReference>
<dbReference type="NCBIfam" id="NF000585">
    <property type="entry name" value="PRK00010.1"/>
    <property type="match status" value="1"/>
</dbReference>
<evidence type="ECO:0000259" key="9">
    <source>
        <dbReference type="Pfam" id="PF00281"/>
    </source>
</evidence>
<evidence type="ECO:0000259" key="10">
    <source>
        <dbReference type="Pfam" id="PF00673"/>
    </source>
</evidence>
<dbReference type="PROSITE" id="PS00358">
    <property type="entry name" value="RIBOSOMAL_L5"/>
    <property type="match status" value="1"/>
</dbReference>
<evidence type="ECO:0000256" key="3">
    <source>
        <dbReference type="ARBA" id="ARBA00022730"/>
    </source>
</evidence>
<evidence type="ECO:0000313" key="11">
    <source>
        <dbReference type="EMBL" id="PPQ33801.1"/>
    </source>
</evidence>
<dbReference type="Pfam" id="PF00281">
    <property type="entry name" value="Ribosomal_L5"/>
    <property type="match status" value="1"/>
</dbReference>
<dbReference type="Gene3D" id="3.30.1440.10">
    <property type="match status" value="1"/>
</dbReference>
<dbReference type="InterPro" id="IPR022803">
    <property type="entry name" value="Ribosomal_uL5_dom_sf"/>
</dbReference>
<dbReference type="InterPro" id="IPR002132">
    <property type="entry name" value="Ribosomal_uL5"/>
</dbReference>
<dbReference type="GO" id="GO:0003735">
    <property type="term" value="F:structural constituent of ribosome"/>
    <property type="evidence" value="ECO:0007669"/>
    <property type="project" value="InterPro"/>
</dbReference>
<dbReference type="GO" id="GO:0019843">
    <property type="term" value="F:rRNA binding"/>
    <property type="evidence" value="ECO:0007669"/>
    <property type="project" value="UniProtKB-UniRule"/>
</dbReference>
<reference evidence="11 12" key="1">
    <citation type="journal article" date="2018" name="Arch. Microbiol.">
        <title>New insights into the metabolic potential of the phototrophic purple bacterium Rhodopila globiformis DSM 161(T) from its draft genome sequence and evidence for a vanadium-dependent nitrogenase.</title>
        <authorList>
            <person name="Imhoff J.F."/>
            <person name="Rahn T."/>
            <person name="Kunzel S."/>
            <person name="Neulinger S.C."/>
        </authorList>
    </citation>
    <scope>NUCLEOTIDE SEQUENCE [LARGE SCALE GENOMIC DNA]</scope>
    <source>
        <strain evidence="11 12">DSM 16996</strain>
    </source>
</reference>
<dbReference type="Proteomes" id="UP000239089">
    <property type="component" value="Unassembled WGS sequence"/>
</dbReference>
<comment type="caution">
    <text evidence="11">The sequence shown here is derived from an EMBL/GenBank/DDBJ whole genome shotgun (WGS) entry which is preliminary data.</text>
</comment>
<keyword evidence="6 8" id="KW-0687">Ribonucleoprotein</keyword>
<comment type="subunit">
    <text evidence="8">Part of the 50S ribosomal subunit; part of the 5S rRNA/L5/L18/L25 subcomplex. Contacts the 5S rRNA and the P site tRNA. Forms a bridge to the 30S subunit in the 70S ribosome.</text>
</comment>